<keyword evidence="3" id="KW-0808">Transferase</keyword>
<organism evidence="10 11">
    <name type="scientific">Chytriomyces confervae</name>
    <dbReference type="NCBI Taxonomy" id="246404"/>
    <lineage>
        <taxon>Eukaryota</taxon>
        <taxon>Fungi</taxon>
        <taxon>Fungi incertae sedis</taxon>
        <taxon>Chytridiomycota</taxon>
        <taxon>Chytridiomycota incertae sedis</taxon>
        <taxon>Chytridiomycetes</taxon>
        <taxon>Chytridiales</taxon>
        <taxon>Chytriomycetaceae</taxon>
        <taxon>Chytriomyces</taxon>
    </lineage>
</organism>
<evidence type="ECO:0000256" key="3">
    <source>
        <dbReference type="ARBA" id="ARBA00022679"/>
    </source>
</evidence>
<evidence type="ECO:0000256" key="8">
    <source>
        <dbReference type="ARBA" id="ARBA00047664"/>
    </source>
</evidence>
<dbReference type="GO" id="GO:0005737">
    <property type="term" value="C:cytoplasm"/>
    <property type="evidence" value="ECO:0007669"/>
    <property type="project" value="TreeGrafter"/>
</dbReference>
<dbReference type="InterPro" id="IPR001555">
    <property type="entry name" value="GART_AS"/>
</dbReference>
<dbReference type="InterPro" id="IPR002376">
    <property type="entry name" value="Formyl_transf_N"/>
</dbReference>
<dbReference type="Pfam" id="PF00551">
    <property type="entry name" value="Formyl_trans_N"/>
    <property type="match status" value="1"/>
</dbReference>
<dbReference type="HAMAP" id="MF_01930">
    <property type="entry name" value="PurN"/>
    <property type="match status" value="1"/>
</dbReference>
<dbReference type="GO" id="GO:0006189">
    <property type="term" value="P:'de novo' IMP biosynthetic process"/>
    <property type="evidence" value="ECO:0007669"/>
    <property type="project" value="UniProtKB-UniPathway"/>
</dbReference>
<evidence type="ECO:0000256" key="1">
    <source>
        <dbReference type="ARBA" id="ARBA00005054"/>
    </source>
</evidence>
<comment type="similarity">
    <text evidence="5">Belongs to the GART family.</text>
</comment>
<dbReference type="Gene3D" id="3.40.50.170">
    <property type="entry name" value="Formyl transferase, N-terminal domain"/>
    <property type="match status" value="1"/>
</dbReference>
<dbReference type="EMBL" id="QEAP01000088">
    <property type="protein sequence ID" value="TPX75263.1"/>
    <property type="molecule type" value="Genomic_DNA"/>
</dbReference>
<evidence type="ECO:0000256" key="6">
    <source>
        <dbReference type="ARBA" id="ARBA00041324"/>
    </source>
</evidence>
<dbReference type="AlphaFoldDB" id="A0A507FG91"/>
<evidence type="ECO:0000313" key="10">
    <source>
        <dbReference type="EMBL" id="TPX75263.1"/>
    </source>
</evidence>
<comment type="catalytic activity">
    <reaction evidence="8">
        <text>N(1)-(5-phospho-beta-D-ribosyl)glycinamide + (6R)-10-formyltetrahydrofolate = N(2)-formyl-N(1)-(5-phospho-beta-D-ribosyl)glycinamide + (6S)-5,6,7,8-tetrahydrofolate + H(+)</text>
        <dbReference type="Rhea" id="RHEA:15053"/>
        <dbReference type="ChEBI" id="CHEBI:15378"/>
        <dbReference type="ChEBI" id="CHEBI:57453"/>
        <dbReference type="ChEBI" id="CHEBI:143788"/>
        <dbReference type="ChEBI" id="CHEBI:147286"/>
        <dbReference type="ChEBI" id="CHEBI:195366"/>
        <dbReference type="EC" id="2.1.2.2"/>
    </reaction>
</comment>
<dbReference type="SUPFAM" id="SSF53328">
    <property type="entry name" value="Formyltransferase"/>
    <property type="match status" value="1"/>
</dbReference>
<dbReference type="PROSITE" id="PS00373">
    <property type="entry name" value="GART"/>
    <property type="match status" value="1"/>
</dbReference>
<dbReference type="STRING" id="246404.A0A507FG91"/>
<dbReference type="EC" id="2.1.2.2" evidence="2"/>
<comment type="caution">
    <text evidence="10">The sequence shown here is derived from an EMBL/GenBank/DDBJ whole genome shotgun (WGS) entry which is preliminary data.</text>
</comment>
<reference evidence="10 11" key="1">
    <citation type="journal article" date="2019" name="Sci. Rep.">
        <title>Comparative genomics of chytrid fungi reveal insights into the obligate biotrophic and pathogenic lifestyle of Synchytrium endobioticum.</title>
        <authorList>
            <person name="van de Vossenberg B.T.L.H."/>
            <person name="Warris S."/>
            <person name="Nguyen H.D.T."/>
            <person name="van Gent-Pelzer M.P.E."/>
            <person name="Joly D.L."/>
            <person name="van de Geest H.C."/>
            <person name="Bonants P.J.M."/>
            <person name="Smith D.S."/>
            <person name="Levesque C.A."/>
            <person name="van der Lee T.A.J."/>
        </authorList>
    </citation>
    <scope>NUCLEOTIDE SEQUENCE [LARGE SCALE GENOMIC DNA]</scope>
    <source>
        <strain evidence="10 11">CBS 675.73</strain>
    </source>
</reference>
<evidence type="ECO:0000259" key="9">
    <source>
        <dbReference type="Pfam" id="PF00551"/>
    </source>
</evidence>
<name>A0A507FG91_9FUNG</name>
<dbReference type="OrthoDB" id="5575075at2759"/>
<dbReference type="PANTHER" id="PTHR43369">
    <property type="entry name" value="PHOSPHORIBOSYLGLYCINAMIDE FORMYLTRANSFERASE"/>
    <property type="match status" value="1"/>
</dbReference>
<dbReference type="UniPathway" id="UPA00074">
    <property type="reaction ID" value="UER00126"/>
</dbReference>
<evidence type="ECO:0000313" key="11">
    <source>
        <dbReference type="Proteomes" id="UP000320333"/>
    </source>
</evidence>
<dbReference type="InterPro" id="IPR036477">
    <property type="entry name" value="Formyl_transf_N_sf"/>
</dbReference>
<keyword evidence="11" id="KW-1185">Reference proteome</keyword>
<comment type="pathway">
    <text evidence="1">Purine metabolism; IMP biosynthesis via de novo pathway; N(2)-formyl-N(1)-(5-phospho-D-ribosyl)glycinamide from N(1)-(5-phospho-D-ribosyl)glycinamide (10-formyl THF route): step 1/1.</text>
</comment>
<evidence type="ECO:0000256" key="7">
    <source>
        <dbReference type="ARBA" id="ARBA00041682"/>
    </source>
</evidence>
<dbReference type="CDD" id="cd08645">
    <property type="entry name" value="FMT_core_GART"/>
    <property type="match status" value="1"/>
</dbReference>
<evidence type="ECO:0000256" key="4">
    <source>
        <dbReference type="ARBA" id="ARBA00022755"/>
    </source>
</evidence>
<sequence length="215" mass="22665">MAVKNIVVLISGNGSNLQALIDAQNTPALPNTKIVLVVSNRVSAFGLTRATQAGIPTFSMSLKAHKDAGKTRSEYDVDLATAILARFQEIVGGPAATAAAAVPDLVVLAGFMHIVSPEFLMRFPPGGLVNLHPALPGEFDGAHAIDRAFAAFGEGKIKRTGVMVHRVIAEVDRGEVLLTEEIPILPTDTLSSLEDRIHAIEHGIIVRGVKLALGV</sequence>
<dbReference type="GO" id="GO:0004644">
    <property type="term" value="F:phosphoribosylglycinamide formyltransferase activity"/>
    <property type="evidence" value="ECO:0007669"/>
    <property type="project" value="UniProtKB-EC"/>
</dbReference>
<evidence type="ECO:0000256" key="5">
    <source>
        <dbReference type="ARBA" id="ARBA00038440"/>
    </source>
</evidence>
<proteinExistence type="inferred from homology"/>
<keyword evidence="4" id="KW-0658">Purine biosynthesis</keyword>
<feature type="domain" description="Formyl transferase N-terminal" evidence="9">
    <location>
        <begin position="4"/>
        <end position="207"/>
    </location>
</feature>
<protein>
    <recommendedName>
        <fullName evidence="2">phosphoribosylglycinamide formyltransferase 1</fullName>
        <ecNumber evidence="2">2.1.2.2</ecNumber>
    </recommendedName>
    <alternativeName>
        <fullName evidence="7">5'-phosphoribosylglycinamide transformylase</fullName>
    </alternativeName>
    <alternativeName>
        <fullName evidence="6">GAR transformylase</fullName>
    </alternativeName>
</protein>
<dbReference type="InterPro" id="IPR004607">
    <property type="entry name" value="GART"/>
</dbReference>
<dbReference type="Proteomes" id="UP000320333">
    <property type="component" value="Unassembled WGS sequence"/>
</dbReference>
<dbReference type="NCBIfam" id="TIGR00639">
    <property type="entry name" value="PurN"/>
    <property type="match status" value="1"/>
</dbReference>
<gene>
    <name evidence="10" type="ORF">CcCBS67573_g03467</name>
</gene>
<dbReference type="PANTHER" id="PTHR43369:SF2">
    <property type="entry name" value="PHOSPHORIBOSYLGLYCINAMIDE FORMYLTRANSFERASE"/>
    <property type="match status" value="1"/>
</dbReference>
<evidence type="ECO:0000256" key="2">
    <source>
        <dbReference type="ARBA" id="ARBA00012254"/>
    </source>
</evidence>
<accession>A0A507FG91</accession>